<dbReference type="RefSeq" id="WP_006974501.1">
    <property type="nucleotide sequence ID" value="NZ_ABCS01000067.1"/>
</dbReference>
<dbReference type="InterPro" id="IPR005467">
    <property type="entry name" value="His_kinase_dom"/>
</dbReference>
<evidence type="ECO:0000256" key="2">
    <source>
        <dbReference type="ARBA" id="ARBA00012438"/>
    </source>
</evidence>
<feature type="coiled-coil region" evidence="6">
    <location>
        <begin position="180"/>
        <end position="207"/>
    </location>
</feature>
<keyword evidence="10" id="KW-1185">Reference proteome</keyword>
<keyword evidence="4" id="KW-0808">Transferase</keyword>
<dbReference type="AlphaFoldDB" id="A6GCR0"/>
<evidence type="ECO:0000256" key="6">
    <source>
        <dbReference type="SAM" id="Coils"/>
    </source>
</evidence>
<dbReference type="Gene3D" id="3.30.565.10">
    <property type="entry name" value="Histidine kinase-like ATPase, C-terminal domain"/>
    <property type="match status" value="1"/>
</dbReference>
<dbReference type="SMART" id="SM00091">
    <property type="entry name" value="PAS"/>
    <property type="match status" value="2"/>
</dbReference>
<keyword evidence="6" id="KW-0175">Coiled coil</keyword>
<proteinExistence type="predicted"/>
<organism evidence="9 10">
    <name type="scientific">Plesiocystis pacifica SIR-1</name>
    <dbReference type="NCBI Taxonomy" id="391625"/>
    <lineage>
        <taxon>Bacteria</taxon>
        <taxon>Pseudomonadati</taxon>
        <taxon>Myxococcota</taxon>
        <taxon>Polyangia</taxon>
        <taxon>Nannocystales</taxon>
        <taxon>Nannocystaceae</taxon>
        <taxon>Plesiocystis</taxon>
    </lineage>
</organism>
<dbReference type="Gene3D" id="3.30.450.20">
    <property type="entry name" value="PAS domain"/>
    <property type="match status" value="2"/>
</dbReference>
<comment type="catalytic activity">
    <reaction evidence="1">
        <text>ATP + protein L-histidine = ADP + protein N-phospho-L-histidine.</text>
        <dbReference type="EC" id="2.7.13.3"/>
    </reaction>
</comment>
<dbReference type="PROSITE" id="PS50112">
    <property type="entry name" value="PAS"/>
    <property type="match status" value="1"/>
</dbReference>
<dbReference type="SUPFAM" id="SSF55785">
    <property type="entry name" value="PYP-like sensor domain (PAS domain)"/>
    <property type="match status" value="2"/>
</dbReference>
<dbReference type="InterPro" id="IPR004358">
    <property type="entry name" value="Sig_transdc_His_kin-like_C"/>
</dbReference>
<evidence type="ECO:0000259" key="8">
    <source>
        <dbReference type="PROSITE" id="PS50112"/>
    </source>
</evidence>
<evidence type="ECO:0000256" key="5">
    <source>
        <dbReference type="ARBA" id="ARBA00022777"/>
    </source>
</evidence>
<dbReference type="Pfam" id="PF02518">
    <property type="entry name" value="HATPase_c"/>
    <property type="match status" value="1"/>
</dbReference>
<dbReference type="EMBL" id="ABCS01000067">
    <property type="protein sequence ID" value="EDM76326.1"/>
    <property type="molecule type" value="Genomic_DNA"/>
</dbReference>
<dbReference type="InterPro" id="IPR000014">
    <property type="entry name" value="PAS"/>
</dbReference>
<gene>
    <name evidence="9" type="ORF">PPSIR1_18507</name>
</gene>
<keyword evidence="3" id="KW-0597">Phosphoprotein</keyword>
<reference evidence="9 10" key="1">
    <citation type="submission" date="2007-06" db="EMBL/GenBank/DDBJ databases">
        <authorList>
            <person name="Shimkets L."/>
            <person name="Ferriera S."/>
            <person name="Johnson J."/>
            <person name="Kravitz S."/>
            <person name="Beeson K."/>
            <person name="Sutton G."/>
            <person name="Rogers Y.-H."/>
            <person name="Friedman R."/>
            <person name="Frazier M."/>
            <person name="Venter J.C."/>
        </authorList>
    </citation>
    <scope>NUCLEOTIDE SEQUENCE [LARGE SCALE GENOMIC DNA]</scope>
    <source>
        <strain evidence="9 10">SIR-1</strain>
    </source>
</reference>
<dbReference type="InterPro" id="IPR052162">
    <property type="entry name" value="Sensor_kinase/Photoreceptor"/>
</dbReference>
<evidence type="ECO:0000256" key="4">
    <source>
        <dbReference type="ARBA" id="ARBA00022679"/>
    </source>
</evidence>
<name>A6GCR0_9BACT</name>
<dbReference type="Proteomes" id="UP000005801">
    <property type="component" value="Unassembled WGS sequence"/>
</dbReference>
<accession>A6GCR0</accession>
<dbReference type="SMART" id="SM00387">
    <property type="entry name" value="HATPase_c"/>
    <property type="match status" value="1"/>
</dbReference>
<evidence type="ECO:0000313" key="10">
    <source>
        <dbReference type="Proteomes" id="UP000005801"/>
    </source>
</evidence>
<dbReference type="InterPro" id="IPR013656">
    <property type="entry name" value="PAS_4"/>
</dbReference>
<dbReference type="EC" id="2.7.13.3" evidence="2"/>
<dbReference type="InterPro" id="IPR003594">
    <property type="entry name" value="HATPase_dom"/>
</dbReference>
<dbReference type="InterPro" id="IPR036890">
    <property type="entry name" value="HATPase_C_sf"/>
</dbReference>
<evidence type="ECO:0000256" key="1">
    <source>
        <dbReference type="ARBA" id="ARBA00000085"/>
    </source>
</evidence>
<evidence type="ECO:0000259" key="7">
    <source>
        <dbReference type="PROSITE" id="PS50109"/>
    </source>
</evidence>
<protein>
    <recommendedName>
        <fullName evidence="2">histidine kinase</fullName>
        <ecNumber evidence="2">2.7.13.3</ecNumber>
    </recommendedName>
</protein>
<dbReference type="PANTHER" id="PTHR43304">
    <property type="entry name" value="PHYTOCHROME-LIKE PROTEIN CPH1"/>
    <property type="match status" value="1"/>
</dbReference>
<dbReference type="STRING" id="391625.PPSIR1_18507"/>
<dbReference type="PANTHER" id="PTHR43304:SF1">
    <property type="entry name" value="PAC DOMAIN-CONTAINING PROTEIN"/>
    <property type="match status" value="1"/>
</dbReference>
<comment type="caution">
    <text evidence="9">The sequence shown here is derived from an EMBL/GenBank/DDBJ whole genome shotgun (WGS) entry which is preliminary data.</text>
</comment>
<evidence type="ECO:0000256" key="3">
    <source>
        <dbReference type="ARBA" id="ARBA00022553"/>
    </source>
</evidence>
<dbReference type="SUPFAM" id="SSF55874">
    <property type="entry name" value="ATPase domain of HSP90 chaperone/DNA topoisomerase II/histidine kinase"/>
    <property type="match status" value="1"/>
</dbReference>
<dbReference type="PROSITE" id="PS50109">
    <property type="entry name" value="HIS_KIN"/>
    <property type="match status" value="1"/>
</dbReference>
<dbReference type="PRINTS" id="PR00344">
    <property type="entry name" value="BCTRLSENSOR"/>
</dbReference>
<dbReference type="OrthoDB" id="5480273at2"/>
<evidence type="ECO:0000313" key="9">
    <source>
        <dbReference type="EMBL" id="EDM76326.1"/>
    </source>
</evidence>
<feature type="domain" description="Histidine kinase" evidence="7">
    <location>
        <begin position="467"/>
        <end position="692"/>
    </location>
</feature>
<feature type="domain" description="PAS" evidence="8">
    <location>
        <begin position="197"/>
        <end position="267"/>
    </location>
</feature>
<dbReference type="Pfam" id="PF08448">
    <property type="entry name" value="PAS_4"/>
    <property type="match status" value="1"/>
</dbReference>
<dbReference type="eggNOG" id="COG2205">
    <property type="taxonomic scope" value="Bacteria"/>
</dbReference>
<sequence>MAAPDPNRVLVAIQRMLAPTERGVKDLGRALSSFAVELVELSGAAVAFALPLTWEAGGPVPLVSHGAVEASDADPNGTLMLWVHDLFQELGAGAAPPRPLADLFTARRPKLFEANPQLPVDNMLTLPIARSSAPRMTAADTEVARNELVVGLINRSGGFDDAFIASLGPIMSVARNLVAHYDLVALVEEQEQEYARAEERFRMFMDASQLVAYLSDSERRVGWISEGFREKFGIDPADVVGRLEEELLPASLMARVRAIDEEVLETGDIVNILEPAVGVGGVVNWWKGAKFPFEGPGGESYIGGLAMDVTETVRMSETLREREAELDEARELGRLGWWTWVVERDRMGWDSHFGRICGLPSADDHKLSTLLDLLHPSDVEATRRALEEGARGEGSTRLTLEHRLLVDGEVRELFVVAKVRREGEGDSGPVITAVAQDVTEQRRMQRTLRELEGESHKFENLAVLAGSTAREFGELFEGILGNAGMALDELEPDTLASVCVLDIEAAAGEAARMAASMLEYSNYGRSSIEQVDLSSLVANLAKAIHAVIFDAVSVRLSLHPDLPAVSVDVHRVRQLVLDLANNGSEAIGRVGGELTLATGVGDFGEEELAELRAGTSLEPGRYVWLIVRDSGGGIDASIEDRIFEPFFSTKPASRGLGLAAVAEIVRAHGGGLLVENRPGKGVAFRVLFRPVVSRDAGESWSATT</sequence>
<keyword evidence="5 9" id="KW-0418">Kinase</keyword>
<dbReference type="GO" id="GO:0004673">
    <property type="term" value="F:protein histidine kinase activity"/>
    <property type="evidence" value="ECO:0007669"/>
    <property type="project" value="UniProtKB-EC"/>
</dbReference>
<dbReference type="InterPro" id="IPR035965">
    <property type="entry name" value="PAS-like_dom_sf"/>
</dbReference>